<evidence type="ECO:0008006" key="3">
    <source>
        <dbReference type="Google" id="ProtNLM"/>
    </source>
</evidence>
<dbReference type="EMBL" id="CAUYUJ010015557">
    <property type="protein sequence ID" value="CAK0855479.1"/>
    <property type="molecule type" value="Genomic_DNA"/>
</dbReference>
<name>A0ABN9UA11_9DINO</name>
<sequence>GLCLLRVLTLADVTFNLRALPADSATLASLVGAVATAAAALVRASPLDSTCLCWSRLPLREGGLGLPDAKRTAPAARLASTVAALPIVARVTSATSLEALTRAPLLAARLEGLAATFAQKRLDAHDEGHALSETARDALLDELQPSLRALLRAVGGPGAGAWLLPAEEGEAWVPDDEFAVAAHLWLALPLHLPPTCASCARTGVPAAQAQHDQLATHALCCPRGPGHTGRHERVKHAWARVLEDALGAPSQLAQVVPEWAAPDGREAWPDLSFALPGGRTWHADITVGHPGGRGSVAQSAASRGSGVALALERTQRTRYPHPEPVPLALESGGRMGPSALALLRALHALLPPVEKVVAMRRACRRIATTLQRAQAQTALRAAQPGMSVFGLAGA</sequence>
<proteinExistence type="predicted"/>
<dbReference type="Proteomes" id="UP001189429">
    <property type="component" value="Unassembled WGS sequence"/>
</dbReference>
<evidence type="ECO:0000313" key="1">
    <source>
        <dbReference type="EMBL" id="CAK0855479.1"/>
    </source>
</evidence>
<feature type="non-terminal residue" evidence="1">
    <location>
        <position position="1"/>
    </location>
</feature>
<organism evidence="1 2">
    <name type="scientific">Prorocentrum cordatum</name>
    <dbReference type="NCBI Taxonomy" id="2364126"/>
    <lineage>
        <taxon>Eukaryota</taxon>
        <taxon>Sar</taxon>
        <taxon>Alveolata</taxon>
        <taxon>Dinophyceae</taxon>
        <taxon>Prorocentrales</taxon>
        <taxon>Prorocentraceae</taxon>
        <taxon>Prorocentrum</taxon>
    </lineage>
</organism>
<keyword evidence="2" id="KW-1185">Reference proteome</keyword>
<protein>
    <recommendedName>
        <fullName evidence="3">RING-type E3 ubiquitin transferase</fullName>
    </recommendedName>
</protein>
<reference evidence="1" key="1">
    <citation type="submission" date="2023-10" db="EMBL/GenBank/DDBJ databases">
        <authorList>
            <person name="Chen Y."/>
            <person name="Shah S."/>
            <person name="Dougan E. K."/>
            <person name="Thang M."/>
            <person name="Chan C."/>
        </authorList>
    </citation>
    <scope>NUCLEOTIDE SEQUENCE [LARGE SCALE GENOMIC DNA]</scope>
</reference>
<comment type="caution">
    <text evidence="1">The sequence shown here is derived from an EMBL/GenBank/DDBJ whole genome shotgun (WGS) entry which is preliminary data.</text>
</comment>
<accession>A0ABN9UA11</accession>
<gene>
    <name evidence="1" type="ORF">PCOR1329_LOCUS46203</name>
</gene>
<evidence type="ECO:0000313" key="2">
    <source>
        <dbReference type="Proteomes" id="UP001189429"/>
    </source>
</evidence>